<dbReference type="InterPro" id="IPR001098">
    <property type="entry name" value="DNA-dir_DNA_pol_A_palm_dom"/>
</dbReference>
<evidence type="ECO:0000256" key="1">
    <source>
        <dbReference type="ARBA" id="ARBA00012417"/>
    </source>
</evidence>
<dbReference type="Gene3D" id="3.30.70.370">
    <property type="match status" value="2"/>
</dbReference>
<evidence type="ECO:0000259" key="4">
    <source>
        <dbReference type="SMART" id="SM00482"/>
    </source>
</evidence>
<gene>
    <name evidence="5" type="ORF">SAMN05660299_00278</name>
</gene>
<dbReference type="AlphaFoldDB" id="A0A1G9QUU8"/>
<name>A0A1G9QUU8_9FIRM</name>
<dbReference type="RefSeq" id="WP_091647522.1">
    <property type="nucleotide sequence ID" value="NZ_FNHQ01000002.1"/>
</dbReference>
<dbReference type="EC" id="2.7.7.7" evidence="1"/>
<dbReference type="GO" id="GO:0006302">
    <property type="term" value="P:double-strand break repair"/>
    <property type="evidence" value="ECO:0007669"/>
    <property type="project" value="TreeGrafter"/>
</dbReference>
<dbReference type="STRING" id="349095.SAMN05660299_00278"/>
<feature type="domain" description="DNA-directed DNA polymerase family A palm" evidence="4">
    <location>
        <begin position="374"/>
        <end position="621"/>
    </location>
</feature>
<dbReference type="PANTHER" id="PTHR10133:SF27">
    <property type="entry name" value="DNA POLYMERASE NU"/>
    <property type="match status" value="1"/>
</dbReference>
<keyword evidence="2" id="KW-0235">DNA replication</keyword>
<dbReference type="EMBL" id="FNHQ01000002">
    <property type="protein sequence ID" value="SDM14387.1"/>
    <property type="molecule type" value="Genomic_DNA"/>
</dbReference>
<dbReference type="PANTHER" id="PTHR10133">
    <property type="entry name" value="DNA POLYMERASE I"/>
    <property type="match status" value="1"/>
</dbReference>
<dbReference type="InterPro" id="IPR002298">
    <property type="entry name" value="DNA_polymerase_A"/>
</dbReference>
<dbReference type="GO" id="GO:0003887">
    <property type="term" value="F:DNA-directed DNA polymerase activity"/>
    <property type="evidence" value="ECO:0007669"/>
    <property type="project" value="UniProtKB-EC"/>
</dbReference>
<dbReference type="Gene3D" id="1.10.150.20">
    <property type="entry name" value="5' to 3' exonuclease, C-terminal subdomain"/>
    <property type="match status" value="1"/>
</dbReference>
<protein>
    <recommendedName>
        <fullName evidence="1">DNA-directed DNA polymerase</fullName>
        <ecNumber evidence="1">2.7.7.7</ecNumber>
    </recommendedName>
</protein>
<dbReference type="GO" id="GO:0006261">
    <property type="term" value="P:DNA-templated DNA replication"/>
    <property type="evidence" value="ECO:0007669"/>
    <property type="project" value="InterPro"/>
</dbReference>
<evidence type="ECO:0000256" key="3">
    <source>
        <dbReference type="ARBA" id="ARBA00049244"/>
    </source>
</evidence>
<keyword evidence="6" id="KW-1185">Reference proteome</keyword>
<comment type="catalytic activity">
    <reaction evidence="3">
        <text>DNA(n) + a 2'-deoxyribonucleoside 5'-triphosphate = DNA(n+1) + diphosphate</text>
        <dbReference type="Rhea" id="RHEA:22508"/>
        <dbReference type="Rhea" id="RHEA-COMP:17339"/>
        <dbReference type="Rhea" id="RHEA-COMP:17340"/>
        <dbReference type="ChEBI" id="CHEBI:33019"/>
        <dbReference type="ChEBI" id="CHEBI:61560"/>
        <dbReference type="ChEBI" id="CHEBI:173112"/>
        <dbReference type="EC" id="2.7.7.7"/>
    </reaction>
</comment>
<evidence type="ECO:0000256" key="2">
    <source>
        <dbReference type="ARBA" id="ARBA00022705"/>
    </source>
</evidence>
<evidence type="ECO:0000313" key="5">
    <source>
        <dbReference type="EMBL" id="SDM14387.1"/>
    </source>
</evidence>
<dbReference type="SUPFAM" id="SSF53098">
    <property type="entry name" value="Ribonuclease H-like"/>
    <property type="match status" value="1"/>
</dbReference>
<dbReference type="GO" id="GO:0003677">
    <property type="term" value="F:DNA binding"/>
    <property type="evidence" value="ECO:0007669"/>
    <property type="project" value="InterPro"/>
</dbReference>
<proteinExistence type="predicted"/>
<organism evidence="5 6">
    <name type="scientific">Megasphaera paucivorans</name>
    <dbReference type="NCBI Taxonomy" id="349095"/>
    <lineage>
        <taxon>Bacteria</taxon>
        <taxon>Bacillati</taxon>
        <taxon>Bacillota</taxon>
        <taxon>Negativicutes</taxon>
        <taxon>Veillonellales</taxon>
        <taxon>Veillonellaceae</taxon>
        <taxon>Megasphaera</taxon>
    </lineage>
</organism>
<dbReference type="SMART" id="SM00482">
    <property type="entry name" value="POLAc"/>
    <property type="match status" value="1"/>
</dbReference>
<reference evidence="5 6" key="1">
    <citation type="submission" date="2016-10" db="EMBL/GenBank/DDBJ databases">
        <authorList>
            <person name="de Groot N.N."/>
        </authorList>
    </citation>
    <scope>NUCLEOTIDE SEQUENCE [LARGE SCALE GENOMIC DNA]</scope>
    <source>
        <strain evidence="5 6">DSM 16981</strain>
    </source>
</reference>
<dbReference type="Proteomes" id="UP000199309">
    <property type="component" value="Unassembled WGS sequence"/>
</dbReference>
<dbReference type="OrthoDB" id="9764911at2"/>
<sequence>MRTLAIDIETYSDVNLIKYGVYKYVDSDAFTILLFGYSFDEDPVTVIDMTRQELPDDLITCLYDIDIIKTAFNANFEITCLSKYLQRRNLPPLQTAQWECSSVLACYNSLPTGLANVAKVLHFGEDKQKDARGKALIRYFSMPCKPTKANGGRTRNMPADAPDKWVEYIEYNRQDVVVEKAIRRKLLALRPPDTEHQVWCLDQKINAAGIAVDQTLVNNAVIMNVIHHDTLMEEATEITGLSNPNSVMQLKEWMEEQVGRPLECMDKKAVQELLAETDLPVNVRRILEIRQLLGKTSIKKYEAMAGSMAKDGRCRGMLQFYGAARSGRWAGRIIQLQNLPRNSMPDLDTARNLVKDGDLDVMEMLYDNVPDVLSQLVRTALVAPEGKRFIIADFSAIEARVIAWLAGETWRMNVFAEGGDIYCASASSMFHVPVVKHGINGDLRQKGKVAELALGYGGGPHALVIMGALEKGLSEEELPDIVEKWRAASPKIIQFWGAADRAAKNAIRTRKPQRIKQGGLIFRVAKGALFIELPSGRHLVYIHPRIGTNRFGGESIEYMGMEQTSRKWGRLETYGGKLVENIVQAVARDCLAIAMIRLDKAGYKIVAHVHDEVICEMPEGQGSLKEAIAIMTQNVSWNEGLVLNADGFETNYYMKD</sequence>
<evidence type="ECO:0000313" key="6">
    <source>
        <dbReference type="Proteomes" id="UP000199309"/>
    </source>
</evidence>
<dbReference type="CDD" id="cd08642">
    <property type="entry name" value="DNA_pol_A_pol_I_A"/>
    <property type="match status" value="1"/>
</dbReference>
<dbReference type="SUPFAM" id="SSF56672">
    <property type="entry name" value="DNA/RNA polymerases"/>
    <property type="match status" value="1"/>
</dbReference>
<dbReference type="InterPro" id="IPR043502">
    <property type="entry name" value="DNA/RNA_pol_sf"/>
</dbReference>
<accession>A0A1G9QUU8</accession>
<dbReference type="InterPro" id="IPR012337">
    <property type="entry name" value="RNaseH-like_sf"/>
</dbReference>
<dbReference type="Pfam" id="PF00476">
    <property type="entry name" value="DNA_pol_A"/>
    <property type="match status" value="1"/>
</dbReference>